<feature type="domain" description="RGS" evidence="7">
    <location>
        <begin position="12"/>
        <end position="65"/>
    </location>
</feature>
<dbReference type="OrthoDB" id="354826at2759"/>
<proteinExistence type="inferred from homology"/>
<dbReference type="SUPFAM" id="SSF48097">
    <property type="entry name" value="Regulator of G-protein signaling, RGS"/>
    <property type="match status" value="1"/>
</dbReference>
<dbReference type="PANTHER" id="PTHR24355">
    <property type="entry name" value="G PROTEIN-COUPLED RECEPTOR KINASE/RIBOSOMAL PROTEIN S6 KINASE"/>
    <property type="match status" value="1"/>
</dbReference>
<dbReference type="STRING" id="10195.A0A3M7SK46"/>
<dbReference type="InterPro" id="IPR044926">
    <property type="entry name" value="RGS_subdomain_2"/>
</dbReference>
<dbReference type="PANTHER" id="PTHR24355:SF28">
    <property type="entry name" value="G PROTEIN-COUPLED RECEPTOR KINASE 2"/>
    <property type="match status" value="1"/>
</dbReference>
<evidence type="ECO:0000313" key="9">
    <source>
        <dbReference type="Proteomes" id="UP000276133"/>
    </source>
</evidence>
<dbReference type="InterPro" id="IPR000239">
    <property type="entry name" value="GPCR_kinase"/>
</dbReference>
<dbReference type="AlphaFoldDB" id="A0A3M7SK46"/>
<keyword evidence="5 6" id="KW-0067">ATP-binding</keyword>
<dbReference type="GO" id="GO:0005737">
    <property type="term" value="C:cytoplasm"/>
    <property type="evidence" value="ECO:0007669"/>
    <property type="project" value="TreeGrafter"/>
</dbReference>
<reference evidence="8 9" key="1">
    <citation type="journal article" date="2018" name="Sci. Rep.">
        <title>Genomic signatures of local adaptation to the degree of environmental predictability in rotifers.</title>
        <authorList>
            <person name="Franch-Gras L."/>
            <person name="Hahn C."/>
            <person name="Garcia-Roger E.M."/>
            <person name="Carmona M.J."/>
            <person name="Serra M."/>
            <person name="Gomez A."/>
        </authorList>
    </citation>
    <scope>NUCLEOTIDE SEQUENCE [LARGE SCALE GENOMIC DNA]</scope>
    <source>
        <strain evidence="8">HYR1</strain>
    </source>
</reference>
<keyword evidence="4 6" id="KW-0418">Kinase</keyword>
<evidence type="ECO:0000256" key="2">
    <source>
        <dbReference type="ARBA" id="ARBA00022679"/>
    </source>
</evidence>
<comment type="caution">
    <text evidence="8">The sequence shown here is derived from an EMBL/GenBank/DDBJ whole genome shotgun (WGS) entry which is preliminary data.</text>
</comment>
<dbReference type="InterPro" id="IPR016137">
    <property type="entry name" value="RGS"/>
</dbReference>
<dbReference type="EMBL" id="REGN01001255">
    <property type="protein sequence ID" value="RNA36010.1"/>
    <property type="molecule type" value="Genomic_DNA"/>
</dbReference>
<evidence type="ECO:0000256" key="6">
    <source>
        <dbReference type="RuleBase" id="RU000308"/>
    </source>
</evidence>
<evidence type="ECO:0000256" key="4">
    <source>
        <dbReference type="ARBA" id="ARBA00022777"/>
    </source>
</evidence>
<dbReference type="GO" id="GO:0004703">
    <property type="term" value="F:G protein-coupled receptor kinase activity"/>
    <property type="evidence" value="ECO:0007669"/>
    <property type="project" value="InterPro"/>
</dbReference>
<keyword evidence="3 6" id="KW-0547">Nucleotide-binding</keyword>
<evidence type="ECO:0000256" key="5">
    <source>
        <dbReference type="ARBA" id="ARBA00022840"/>
    </source>
</evidence>
<dbReference type="GO" id="GO:0007165">
    <property type="term" value="P:signal transduction"/>
    <property type="evidence" value="ECO:0007669"/>
    <property type="project" value="InterPro"/>
</dbReference>
<evidence type="ECO:0000313" key="8">
    <source>
        <dbReference type="EMBL" id="RNA36010.1"/>
    </source>
</evidence>
<evidence type="ECO:0000256" key="1">
    <source>
        <dbReference type="ARBA" id="ARBA00022527"/>
    </source>
</evidence>
<evidence type="ECO:0000256" key="3">
    <source>
        <dbReference type="ARBA" id="ARBA00022741"/>
    </source>
</evidence>
<keyword evidence="9" id="KW-1185">Reference proteome</keyword>
<dbReference type="GO" id="GO:0009966">
    <property type="term" value="P:regulation of signal transduction"/>
    <property type="evidence" value="ECO:0007669"/>
    <property type="project" value="TreeGrafter"/>
</dbReference>
<dbReference type="PROSITE" id="PS50132">
    <property type="entry name" value="RGS"/>
    <property type="match status" value="1"/>
</dbReference>
<dbReference type="GO" id="GO:0005524">
    <property type="term" value="F:ATP binding"/>
    <property type="evidence" value="ECO:0007669"/>
    <property type="project" value="UniProtKB-KW"/>
</dbReference>
<dbReference type="InterPro" id="IPR036305">
    <property type="entry name" value="RGS_sf"/>
</dbReference>
<name>A0A3M7SK46_BRAPC</name>
<comment type="similarity">
    <text evidence="6">Belongs to the protein kinase superfamily. AGC Ser/Thr protein kinase family. GPRK subfamily.</text>
</comment>
<keyword evidence="1 6" id="KW-0723">Serine/threonine-protein kinase</keyword>
<dbReference type="Gene3D" id="1.10.167.10">
    <property type="entry name" value="Regulator of G-protein Signalling 4, domain 2"/>
    <property type="match status" value="1"/>
</dbReference>
<protein>
    <recommendedName>
        <fullName evidence="6">G protein-coupled receptor kinase</fullName>
        <ecNumber evidence="6">2.7.11.-</ecNumber>
    </recommendedName>
</protein>
<dbReference type="Proteomes" id="UP000276133">
    <property type="component" value="Unassembled WGS sequence"/>
</dbReference>
<gene>
    <name evidence="8" type="ORF">BpHYR1_033313</name>
</gene>
<accession>A0A3M7SK46</accession>
<keyword evidence="8" id="KW-0675">Receptor</keyword>
<dbReference type="PRINTS" id="PR00717">
    <property type="entry name" value="GPCRKINASE"/>
</dbReference>
<sequence length="255" mass="29035">MTELSKEYIIDNQPIGQKLFRQFCSNSREYHKIIELVEKIEQYELIESDDKSALYSAAKDIIESFCQEDSINHYLVDLQILHIKAVYAKDVLDIEQFSTVKGVTIGQEDELFYAKFNTGCVSISFQTELVETECFDELNVYGPDNTPSPDLVMNSVAELSDDESTGCISFKSKKSSDHTNKSCFFRFSKNSKSSIDKTLIANSHDVDMNSEQRSDRIQHLSESEKNGNFFVRKFLKTKKSRNGLSNETFIGGSSK</sequence>
<dbReference type="Gene3D" id="3.30.200.20">
    <property type="entry name" value="Phosphorylase Kinase, domain 1"/>
    <property type="match status" value="1"/>
</dbReference>
<organism evidence="8 9">
    <name type="scientific">Brachionus plicatilis</name>
    <name type="common">Marine rotifer</name>
    <name type="synonym">Brachionus muelleri</name>
    <dbReference type="NCBI Taxonomy" id="10195"/>
    <lineage>
        <taxon>Eukaryota</taxon>
        <taxon>Metazoa</taxon>
        <taxon>Spiralia</taxon>
        <taxon>Gnathifera</taxon>
        <taxon>Rotifera</taxon>
        <taxon>Eurotatoria</taxon>
        <taxon>Monogononta</taxon>
        <taxon>Pseudotrocha</taxon>
        <taxon>Ploima</taxon>
        <taxon>Brachionidae</taxon>
        <taxon>Brachionus</taxon>
    </lineage>
</organism>
<dbReference type="EC" id="2.7.11.-" evidence="6"/>
<dbReference type="Pfam" id="PF00615">
    <property type="entry name" value="RGS"/>
    <property type="match status" value="1"/>
</dbReference>
<evidence type="ECO:0000259" key="7">
    <source>
        <dbReference type="PROSITE" id="PS50132"/>
    </source>
</evidence>
<keyword evidence="2 6" id="KW-0808">Transferase</keyword>